<dbReference type="RefSeq" id="WP_097280547.1">
    <property type="nucleotide sequence ID" value="NZ_OCNJ01000008.1"/>
</dbReference>
<reference evidence="1 2" key="1">
    <citation type="submission" date="2017-09" db="EMBL/GenBank/DDBJ databases">
        <authorList>
            <person name="Ehlers B."/>
            <person name="Leendertz F.H."/>
        </authorList>
    </citation>
    <scope>NUCLEOTIDE SEQUENCE [LARGE SCALE GENOMIC DNA]</scope>
    <source>
        <strain evidence="1 2">USBA 140</strain>
    </source>
</reference>
<dbReference type="Gene3D" id="3.40.30.10">
    <property type="entry name" value="Glutaredoxin"/>
    <property type="match status" value="1"/>
</dbReference>
<keyword evidence="2" id="KW-1185">Reference proteome</keyword>
<dbReference type="InterPro" id="IPR036249">
    <property type="entry name" value="Thioredoxin-like_sf"/>
</dbReference>
<proteinExistence type="predicted"/>
<dbReference type="CDD" id="cd02980">
    <property type="entry name" value="TRX_Fd_family"/>
    <property type="match status" value="1"/>
</dbReference>
<evidence type="ECO:0000313" key="2">
    <source>
        <dbReference type="Proteomes" id="UP000219621"/>
    </source>
</evidence>
<gene>
    <name evidence="1" type="ORF">SAMN05421508_108148</name>
</gene>
<dbReference type="SUPFAM" id="SSF52833">
    <property type="entry name" value="Thioredoxin-like"/>
    <property type="match status" value="1"/>
</dbReference>
<dbReference type="AlphaFoldDB" id="A0A286GTQ7"/>
<evidence type="ECO:0000313" key="1">
    <source>
        <dbReference type="EMBL" id="SOD98933.1"/>
    </source>
</evidence>
<accession>A0A286GTQ7</accession>
<organism evidence="1 2">
    <name type="scientific">Caenispirillum bisanense</name>
    <dbReference type="NCBI Taxonomy" id="414052"/>
    <lineage>
        <taxon>Bacteria</taxon>
        <taxon>Pseudomonadati</taxon>
        <taxon>Pseudomonadota</taxon>
        <taxon>Alphaproteobacteria</taxon>
        <taxon>Rhodospirillales</taxon>
        <taxon>Novispirillaceae</taxon>
        <taxon>Caenispirillum</taxon>
    </lineage>
</organism>
<name>A0A286GTQ7_9PROT</name>
<sequence length="125" mass="13886">MSADPAPYYRAHVFACTNVRPEGHPRGSCARFGAEKLRNYMKARAKELKIDGVRVNNSGCLDRCELGPVIVVYPEGVWYAVRNADDIDEILQTHLIDGGRVARLMLSPEETERAQVAERVGEAAE</sequence>
<dbReference type="EMBL" id="OCNJ01000008">
    <property type="protein sequence ID" value="SOD98933.1"/>
    <property type="molecule type" value="Genomic_DNA"/>
</dbReference>
<dbReference type="Proteomes" id="UP000219621">
    <property type="component" value="Unassembled WGS sequence"/>
</dbReference>
<dbReference type="OrthoDB" id="9800597at2"/>
<protein>
    <submittedName>
        <fullName evidence="1">(2Fe-2S) ferredoxin</fullName>
    </submittedName>
</protein>